<evidence type="ECO:0000313" key="3">
    <source>
        <dbReference type="EMBL" id="TKR57721.1"/>
    </source>
</evidence>
<feature type="signal peptide" evidence="2">
    <location>
        <begin position="1"/>
        <end position="20"/>
    </location>
</feature>
<accession>A0A4U5LP81</accession>
<proteinExistence type="predicted"/>
<feature type="region of interest" description="Disordered" evidence="1">
    <location>
        <begin position="165"/>
        <end position="202"/>
    </location>
</feature>
<feature type="compositionally biased region" description="Polar residues" evidence="1">
    <location>
        <begin position="264"/>
        <end position="289"/>
    </location>
</feature>
<keyword evidence="4" id="KW-1185">Reference proteome</keyword>
<evidence type="ECO:0000256" key="1">
    <source>
        <dbReference type="SAM" id="MobiDB-lite"/>
    </source>
</evidence>
<sequence>MACLSVFVLLSVSSIASVVAEKSLQPPEKLGQNWNFNDMLNGQIEGGWNGDSGSGIDSIPTNGWNLGGSNPDAERVQTGRGRWSGPKTIMDGTPIDGQTNGGWYGASGSNGDGIPTNEQTRGRWNKGSRSAMDGLPKQGFSSHTVSDRIDERVPTVAGWAIGVGSDSNGSFKNKQLGQEKSSGAMPTAVGSPIENSGLKMDGSPVDELIQGLWSRHAVWNHNDDNNGQIEDQRNSEMKSSVGSPMDDQSRKDRNKNPRPKMNAIPTNDKTGQKTCSGSARGTEGLSVNGQFGDGWKNHVGSNANAERNQTKEGRSSSFGPNIIGAFKNGQNGEKWRTAFGSGMDEQNRGDWISQATEGPSTKANSAH</sequence>
<feature type="region of interest" description="Disordered" evidence="1">
    <location>
        <begin position="109"/>
        <end position="145"/>
    </location>
</feature>
<reference evidence="3 4" key="1">
    <citation type="journal article" date="2015" name="Genome Biol.">
        <title>Comparative genomics of Steinernema reveals deeply conserved gene regulatory networks.</title>
        <authorList>
            <person name="Dillman A.R."/>
            <person name="Macchietto M."/>
            <person name="Porter C.F."/>
            <person name="Rogers A."/>
            <person name="Williams B."/>
            <person name="Antoshechkin I."/>
            <person name="Lee M.M."/>
            <person name="Goodwin Z."/>
            <person name="Lu X."/>
            <person name="Lewis E.E."/>
            <person name="Goodrich-Blair H."/>
            <person name="Stock S.P."/>
            <person name="Adams B.J."/>
            <person name="Sternberg P.W."/>
            <person name="Mortazavi A."/>
        </authorList>
    </citation>
    <scope>NUCLEOTIDE SEQUENCE [LARGE SCALE GENOMIC DNA]</scope>
    <source>
        <strain evidence="3 4">ALL</strain>
    </source>
</reference>
<reference evidence="3 4" key="2">
    <citation type="journal article" date="2019" name="G3 (Bethesda)">
        <title>Hybrid Assembly of the Genome of the Entomopathogenic Nematode Steinernema carpocapsae Identifies the X-Chromosome.</title>
        <authorList>
            <person name="Serra L."/>
            <person name="Macchietto M."/>
            <person name="Macias-Munoz A."/>
            <person name="McGill C.J."/>
            <person name="Rodriguez I.M."/>
            <person name="Rodriguez B."/>
            <person name="Murad R."/>
            <person name="Mortazavi A."/>
        </authorList>
    </citation>
    <scope>NUCLEOTIDE SEQUENCE [LARGE SCALE GENOMIC DNA]</scope>
    <source>
        <strain evidence="3 4">ALL</strain>
    </source>
</reference>
<gene>
    <name evidence="3" type="ORF">L596_030386</name>
</gene>
<dbReference type="Proteomes" id="UP000298663">
    <property type="component" value="Unassembled WGS sequence"/>
</dbReference>
<dbReference type="EMBL" id="AZBU02000014">
    <property type="protein sequence ID" value="TKR57721.1"/>
    <property type="molecule type" value="Genomic_DNA"/>
</dbReference>
<comment type="caution">
    <text evidence="3">The sequence shown here is derived from an EMBL/GenBank/DDBJ whole genome shotgun (WGS) entry which is preliminary data.</text>
</comment>
<evidence type="ECO:0000313" key="4">
    <source>
        <dbReference type="Proteomes" id="UP000298663"/>
    </source>
</evidence>
<feature type="compositionally biased region" description="Polar residues" evidence="1">
    <location>
        <begin position="353"/>
        <end position="367"/>
    </location>
</feature>
<feature type="compositionally biased region" description="Polar residues" evidence="1">
    <location>
        <begin position="165"/>
        <end position="181"/>
    </location>
</feature>
<feature type="chain" id="PRO_5020379791" evidence="2">
    <location>
        <begin position="21"/>
        <end position="367"/>
    </location>
</feature>
<feature type="region of interest" description="Disordered" evidence="1">
    <location>
        <begin position="62"/>
        <end position="97"/>
    </location>
</feature>
<keyword evidence="2" id="KW-0732">Signal</keyword>
<evidence type="ECO:0000256" key="2">
    <source>
        <dbReference type="SAM" id="SignalP"/>
    </source>
</evidence>
<name>A0A4U5LP81_STECR</name>
<protein>
    <submittedName>
        <fullName evidence="3">Uncharacterized protein</fullName>
    </submittedName>
</protein>
<feature type="region of interest" description="Disordered" evidence="1">
    <location>
        <begin position="223"/>
        <end position="367"/>
    </location>
</feature>
<organism evidence="3 4">
    <name type="scientific">Steinernema carpocapsae</name>
    <name type="common">Entomopathogenic nematode</name>
    <dbReference type="NCBI Taxonomy" id="34508"/>
    <lineage>
        <taxon>Eukaryota</taxon>
        <taxon>Metazoa</taxon>
        <taxon>Ecdysozoa</taxon>
        <taxon>Nematoda</taxon>
        <taxon>Chromadorea</taxon>
        <taxon>Rhabditida</taxon>
        <taxon>Tylenchina</taxon>
        <taxon>Panagrolaimomorpha</taxon>
        <taxon>Strongyloidoidea</taxon>
        <taxon>Steinernematidae</taxon>
        <taxon>Steinernema</taxon>
    </lineage>
</organism>
<dbReference type="AlphaFoldDB" id="A0A4U5LP81"/>